<dbReference type="PANTHER" id="PTHR16092">
    <property type="entry name" value="SEC3/SYNTAXIN-RELATED"/>
    <property type="match status" value="1"/>
</dbReference>
<dbReference type="AlphaFoldDB" id="A0A7M7JU57"/>
<dbReference type="GO" id="GO:0005546">
    <property type="term" value="F:phosphatidylinositol-4,5-bisphosphate binding"/>
    <property type="evidence" value="ECO:0007669"/>
    <property type="project" value="TreeGrafter"/>
</dbReference>
<dbReference type="Pfam" id="PF15277">
    <property type="entry name" value="Sec3-PIP2_bind"/>
    <property type="match status" value="1"/>
</dbReference>
<dbReference type="GO" id="GO:0006893">
    <property type="term" value="P:Golgi to plasma membrane transport"/>
    <property type="evidence" value="ECO:0007669"/>
    <property type="project" value="TreeGrafter"/>
</dbReference>
<dbReference type="GO" id="GO:0000145">
    <property type="term" value="C:exocyst"/>
    <property type="evidence" value="ECO:0007669"/>
    <property type="project" value="InterPro"/>
</dbReference>
<dbReference type="Proteomes" id="UP000594260">
    <property type="component" value="Unplaced"/>
</dbReference>
<dbReference type="OrthoDB" id="27109at2759"/>
<dbReference type="Pfam" id="PF20654">
    <property type="entry name" value="Sec3_C-term"/>
    <property type="match status" value="1"/>
</dbReference>
<dbReference type="Pfam" id="PF09763">
    <property type="entry name" value="Sec3_CC"/>
    <property type="match status" value="1"/>
</dbReference>
<reference evidence="6" key="1">
    <citation type="submission" date="2021-01" db="UniProtKB">
        <authorList>
            <consortium name="EnsemblMetazoa"/>
        </authorList>
    </citation>
    <scope>IDENTIFICATION</scope>
</reference>
<dbReference type="OMA" id="DEMNWSF"/>
<evidence type="ECO:0000313" key="7">
    <source>
        <dbReference type="Proteomes" id="UP000594260"/>
    </source>
</evidence>
<dbReference type="EnsemblMetazoa" id="XM_022795465">
    <property type="protein sequence ID" value="XP_022651200"/>
    <property type="gene ID" value="LOC111246223"/>
</dbReference>
<dbReference type="CTD" id="39940"/>
<dbReference type="KEGG" id="vde:111246223"/>
<feature type="domain" description="Exocyst complex component Sec3 PIP2-binding N-terminal" evidence="5">
    <location>
        <begin position="34"/>
        <end position="120"/>
    </location>
</feature>
<dbReference type="Gene3D" id="2.30.29.90">
    <property type="match status" value="1"/>
</dbReference>
<organism evidence="6 7">
    <name type="scientific">Varroa destructor</name>
    <name type="common">Honeybee mite</name>
    <dbReference type="NCBI Taxonomy" id="109461"/>
    <lineage>
        <taxon>Eukaryota</taxon>
        <taxon>Metazoa</taxon>
        <taxon>Ecdysozoa</taxon>
        <taxon>Arthropoda</taxon>
        <taxon>Chelicerata</taxon>
        <taxon>Arachnida</taxon>
        <taxon>Acari</taxon>
        <taxon>Parasitiformes</taxon>
        <taxon>Mesostigmata</taxon>
        <taxon>Gamasina</taxon>
        <taxon>Dermanyssoidea</taxon>
        <taxon>Varroidae</taxon>
        <taxon>Varroa</taxon>
    </lineage>
</organism>
<keyword evidence="3" id="KW-0268">Exocytosis</keyword>
<dbReference type="InterPro" id="IPR048628">
    <property type="entry name" value="Sec3_C"/>
</dbReference>
<keyword evidence="2" id="KW-0813">Transport</keyword>
<evidence type="ECO:0000259" key="5">
    <source>
        <dbReference type="SMART" id="SM01313"/>
    </source>
</evidence>
<evidence type="ECO:0000313" key="6">
    <source>
        <dbReference type="EnsemblMetazoa" id="XP_022651200"/>
    </source>
</evidence>
<dbReference type="InterPro" id="IPR028258">
    <property type="entry name" value="Sec3-PIP2_bind"/>
</dbReference>
<evidence type="ECO:0000256" key="2">
    <source>
        <dbReference type="ARBA" id="ARBA00022448"/>
    </source>
</evidence>
<name>A0A7M7JU57_VARDE</name>
<evidence type="ECO:0000256" key="1">
    <source>
        <dbReference type="ARBA" id="ARBA00006518"/>
    </source>
</evidence>
<dbReference type="GO" id="GO:0006887">
    <property type="term" value="P:exocytosis"/>
    <property type="evidence" value="ECO:0007669"/>
    <property type="project" value="UniProtKB-KW"/>
</dbReference>
<protein>
    <recommendedName>
        <fullName evidence="5">Exocyst complex component Sec3 PIP2-binding N-terminal domain-containing protein</fullName>
    </recommendedName>
</protein>
<comment type="similarity">
    <text evidence="1">Belongs to the SEC3 family.</text>
</comment>
<dbReference type="FunCoup" id="A0A7M7JU57">
    <property type="interactions" value="1785"/>
</dbReference>
<evidence type="ECO:0000256" key="3">
    <source>
        <dbReference type="ARBA" id="ARBA00022483"/>
    </source>
</evidence>
<dbReference type="InterPro" id="IPR019160">
    <property type="entry name" value="Sec3_CC"/>
</dbReference>
<accession>A0A7M7JU57</accession>
<dbReference type="GeneID" id="111246223"/>
<sequence>MTTHSKQELQTHVFTDGDKCRLIDCVKVEETKNRRKKFSWLALSIDASSKVHITWIKGKDYTKKHKWKLQEVKTVDLCHKDGKDTPEFEMHLDSLYKWSAVSIAERDSFVRSLYRYARKLLPANDPIRFKNYRSDLFEDLQMSAELAAKLQATDGFVYCYVSLWMEICIKVSRCAYRCKYTHSCMNIPPTDIKYNSAKLQYSFEVIGIFGDILNKWCEILLFAVVIRLIEGRFSSRPLLIQPLLIFDIFEPSGRDLDVATEYQALSAKEESDLETLMIKYEFAISNAEAFTEQLNRELSNLDAANVHAIMESERKVQSLMDMFDTVIGEVTHLEDRLDAYDALLREVRDSVLRMEEKDAVIHVQNDNIERLRQLLEGIVTRRDLIHEHEMTLLGPKDLDTEEGLARCFEAAMALEEAMSVPMHPALSEMTAVKDRNNSLENLKKCVTRCLSHYINDQLIKISVDYGSGRRTIAAGEPVLRKHEFVHNSLKPFSPLMAWLKRNDDVTYQFIKNNYLDRFGQIYQQEIIIFFEQANAKLRFEESRSASGILDTKKGTLVLNAQEGVVSTPTKQRTTCLLGMASELFCAGEDEVARQMFDLFLERILTSLEPAYLAEQHFCIQFLDLTTQKGTRLYGAEGLGVLDGSAMSSGSRTPSKSTSVDELDSVSRTSSDEILSRLKKRDRDIGQEVRDVMAKLFGSLEDELNKFVAAYDQVYSMYLLVRLCHHTIQTQDAGSYLCKLYGMALVNAKRNFDHYMSSHITSIAEAKPPRRNKCGIISFVSNFEEFANQCEAVFKGSDRKGDLQKWYSKIVHAIFDGIVRISVEHGRTPPEVVRMENYHHMHDSLYKLKILEDDRKEAKERYNKALKSYVTNYFGRPLEKLNVFFDGVQARLDTGTKKSDVCFIHQYSKSELRKVIHEFPGKEVKKGLEALYKKVEKHLSPEENLLQVVWRDMQDEFIRQYKAIQTLLDSCYSGSMIQLEFSITDLLEYFSDIAKQH</sequence>
<proteinExistence type="inferred from homology"/>
<dbReference type="SMART" id="SM01313">
    <property type="entry name" value="Sec3-PIP2_bind"/>
    <property type="match status" value="1"/>
</dbReference>
<dbReference type="GO" id="GO:0005886">
    <property type="term" value="C:plasma membrane"/>
    <property type="evidence" value="ECO:0007669"/>
    <property type="project" value="TreeGrafter"/>
</dbReference>
<keyword evidence="4" id="KW-0175">Coiled coil</keyword>
<dbReference type="RefSeq" id="XP_022651200.1">
    <property type="nucleotide sequence ID" value="XM_022795465.1"/>
</dbReference>
<keyword evidence="7" id="KW-1185">Reference proteome</keyword>
<dbReference type="PANTHER" id="PTHR16092:SF14">
    <property type="entry name" value="EXOCYST COMPLEX COMPONENT 1 ISOFORM X1"/>
    <property type="match status" value="1"/>
</dbReference>
<evidence type="ECO:0000256" key="4">
    <source>
        <dbReference type="ARBA" id="ARBA00023054"/>
    </source>
</evidence>
<dbReference type="InParanoid" id="A0A7M7JU57"/>